<keyword evidence="10 14" id="KW-0411">Iron-sulfur</keyword>
<dbReference type="InterPro" id="IPR001041">
    <property type="entry name" value="2Fe-2S_ferredoxin-type"/>
</dbReference>
<dbReference type="Pfam" id="PF01315">
    <property type="entry name" value="Ald_Xan_dh_C"/>
    <property type="match status" value="1"/>
</dbReference>
<dbReference type="SUPFAM" id="SSF54665">
    <property type="entry name" value="CO dehydrogenase molybdoprotein N-domain-like"/>
    <property type="match status" value="1"/>
</dbReference>
<evidence type="ECO:0000256" key="7">
    <source>
        <dbReference type="ARBA" id="ARBA00022827"/>
    </source>
</evidence>
<dbReference type="InterPro" id="IPR016169">
    <property type="entry name" value="FAD-bd_PCMH_sub2"/>
</dbReference>
<name>A0A061AH29_RHOTO</name>
<dbReference type="SUPFAM" id="SSF56176">
    <property type="entry name" value="FAD-binding/transporter-associated domain-like"/>
    <property type="match status" value="1"/>
</dbReference>
<dbReference type="SUPFAM" id="SSF55447">
    <property type="entry name" value="CO dehydrogenase flavoprotein C-terminal domain-like"/>
    <property type="match status" value="1"/>
</dbReference>
<feature type="binding site" evidence="14">
    <location>
        <position position="66"/>
    </location>
    <ligand>
        <name>[2Fe-2S] cluster</name>
        <dbReference type="ChEBI" id="CHEBI:190135"/>
        <label>1</label>
    </ligand>
</feature>
<feature type="binding site" evidence="14">
    <location>
        <position position="88"/>
    </location>
    <ligand>
        <name>[2Fe-2S] cluster</name>
        <dbReference type="ChEBI" id="CHEBI:190135"/>
        <label>1</label>
    </ligand>
</feature>
<feature type="binding site" evidence="14">
    <location>
        <position position="167"/>
    </location>
    <ligand>
        <name>[2Fe-2S] cluster</name>
        <dbReference type="ChEBI" id="CHEBI:190135"/>
        <label>2</label>
    </ligand>
</feature>
<dbReference type="SUPFAM" id="SSF54292">
    <property type="entry name" value="2Fe-2S ferredoxin-like"/>
    <property type="match status" value="1"/>
</dbReference>
<feature type="binding site" evidence="14">
    <location>
        <position position="127"/>
    </location>
    <ligand>
        <name>[2Fe-2S] cluster</name>
        <dbReference type="ChEBI" id="CHEBI:190135"/>
        <label>2</label>
    </ligand>
</feature>
<dbReference type="Pfam" id="PF00111">
    <property type="entry name" value="Fer2"/>
    <property type="match status" value="1"/>
</dbReference>
<dbReference type="Pfam" id="PF02738">
    <property type="entry name" value="MoCoBD_1"/>
    <property type="match status" value="1"/>
</dbReference>
<dbReference type="SUPFAM" id="SSF56003">
    <property type="entry name" value="Molybdenum cofactor-binding domain"/>
    <property type="match status" value="1"/>
</dbReference>
<dbReference type="GO" id="GO:0006145">
    <property type="term" value="P:purine nucleobase catabolic process"/>
    <property type="evidence" value="ECO:0007669"/>
    <property type="project" value="UniProtKB-ARBA"/>
</dbReference>
<dbReference type="Gene3D" id="3.30.390.50">
    <property type="entry name" value="CO dehydrogenase flavoprotein, C-terminal domain"/>
    <property type="match status" value="1"/>
</dbReference>
<evidence type="ECO:0000256" key="5">
    <source>
        <dbReference type="ARBA" id="ARBA00022714"/>
    </source>
</evidence>
<dbReference type="FunFam" id="3.30.365.10:FF:000002">
    <property type="entry name" value="Xanthine dehydrogenase oxidase"/>
    <property type="match status" value="1"/>
</dbReference>
<evidence type="ECO:0000256" key="11">
    <source>
        <dbReference type="ARBA" id="ARBA00034078"/>
    </source>
</evidence>
<dbReference type="GO" id="GO:0004854">
    <property type="term" value="F:xanthine dehydrogenase activity"/>
    <property type="evidence" value="ECO:0007669"/>
    <property type="project" value="UniProtKB-ARBA"/>
</dbReference>
<dbReference type="PROSITE" id="PS00197">
    <property type="entry name" value="2FE2S_FER_1"/>
    <property type="match status" value="1"/>
</dbReference>
<evidence type="ECO:0000256" key="4">
    <source>
        <dbReference type="ARBA" id="ARBA00022630"/>
    </source>
</evidence>
<dbReference type="SUPFAM" id="SSF47741">
    <property type="entry name" value="CO dehydrogenase ISP C-domain like"/>
    <property type="match status" value="1"/>
</dbReference>
<dbReference type="Gene3D" id="3.30.365.10">
    <property type="entry name" value="Aldehyde oxidase/xanthine dehydrogenase, molybdopterin binding domain"/>
    <property type="match status" value="4"/>
</dbReference>
<dbReference type="Pfam" id="PF20256">
    <property type="entry name" value="MoCoBD_2"/>
    <property type="match status" value="1"/>
</dbReference>
<feature type="binding site" evidence="14">
    <location>
        <position position="63"/>
    </location>
    <ligand>
        <name>[2Fe-2S] cluster</name>
        <dbReference type="ChEBI" id="CHEBI:190135"/>
        <label>1</label>
    </ligand>
</feature>
<feature type="binding site" evidence="13">
    <location>
        <position position="513"/>
    </location>
    <ligand>
        <name>FAD</name>
        <dbReference type="ChEBI" id="CHEBI:57692"/>
    </ligand>
</feature>
<dbReference type="InterPro" id="IPR016208">
    <property type="entry name" value="Ald_Oxase/xanthine_DH-like"/>
</dbReference>
<reference evidence="18" key="1">
    <citation type="journal article" date="2014" name="Genome Announc.">
        <title>Draft genome sequence of Rhodosporidium toruloides CECT1137, an oleaginous yeast of biotechnological interest.</title>
        <authorList>
            <person name="Morin N."/>
            <person name="Calcas X."/>
            <person name="Devillers H."/>
            <person name="Durrens P."/>
            <person name="Sherman D.J."/>
            <person name="Nicaud J.-M."/>
            <person name="Neuveglise C."/>
        </authorList>
    </citation>
    <scope>NUCLEOTIDE SEQUENCE</scope>
    <source>
        <strain evidence="18">CECT1137</strain>
    </source>
</reference>
<feature type="binding site" evidence="13">
    <location>
        <position position="586"/>
    </location>
    <ligand>
        <name>FAD</name>
        <dbReference type="ChEBI" id="CHEBI:57692"/>
    </ligand>
</feature>
<dbReference type="GO" id="GO:0005506">
    <property type="term" value="F:iron ion binding"/>
    <property type="evidence" value="ECO:0007669"/>
    <property type="project" value="InterPro"/>
</dbReference>
<feature type="binding site" evidence="13">
    <location>
        <position position="964"/>
    </location>
    <ligand>
        <name>substrate</name>
    </ligand>
</feature>
<feature type="binding site" evidence="14">
    <location>
        <position position="929"/>
    </location>
    <ligand>
        <name>Mo-molybdopterin</name>
        <dbReference type="ChEBI" id="CHEBI:71302"/>
    </ligand>
    <ligandPart>
        <name>Mo</name>
        <dbReference type="ChEBI" id="CHEBI:28685"/>
    </ligandPart>
</feature>
<organism evidence="18">
    <name type="scientific">Rhodotorula toruloides</name>
    <name type="common">Yeast</name>
    <name type="synonym">Rhodosporidium toruloides</name>
    <dbReference type="NCBI Taxonomy" id="5286"/>
    <lineage>
        <taxon>Eukaryota</taxon>
        <taxon>Fungi</taxon>
        <taxon>Dikarya</taxon>
        <taxon>Basidiomycota</taxon>
        <taxon>Pucciniomycotina</taxon>
        <taxon>Microbotryomycetes</taxon>
        <taxon>Sporidiobolales</taxon>
        <taxon>Sporidiobolaceae</taxon>
        <taxon>Rhodotorula</taxon>
    </lineage>
</organism>
<dbReference type="PIRSF" id="PIRSF000127">
    <property type="entry name" value="Xanthine_DH"/>
    <property type="match status" value="1"/>
</dbReference>
<dbReference type="InterPro" id="IPR036010">
    <property type="entry name" value="2Fe-2S_ferredoxin-like_sf"/>
</dbReference>
<evidence type="ECO:0000256" key="14">
    <source>
        <dbReference type="PIRSR" id="PIRSR000127-3"/>
    </source>
</evidence>
<dbReference type="InterPro" id="IPR036856">
    <property type="entry name" value="Ald_Oxase/Xan_DH_a/b_sf"/>
</dbReference>
<dbReference type="SMART" id="SM01008">
    <property type="entry name" value="Ald_Xan_dh_C"/>
    <property type="match status" value="1"/>
</dbReference>
<dbReference type="PROSITE" id="PS51387">
    <property type="entry name" value="FAD_PCMH"/>
    <property type="match status" value="1"/>
</dbReference>
<evidence type="ECO:0000256" key="2">
    <source>
        <dbReference type="ARBA" id="ARBA00006849"/>
    </source>
</evidence>
<dbReference type="Pfam" id="PF01799">
    <property type="entry name" value="Fer2_2"/>
    <property type="match status" value="1"/>
</dbReference>
<protein>
    <submittedName>
        <fullName evidence="18">RHTO0S02e08086g1_1</fullName>
    </submittedName>
</protein>
<evidence type="ECO:0000256" key="8">
    <source>
        <dbReference type="ARBA" id="ARBA00023002"/>
    </source>
</evidence>
<dbReference type="FunFam" id="3.90.1170.50:FF:000001">
    <property type="entry name" value="Aldehyde oxidase 1"/>
    <property type="match status" value="1"/>
</dbReference>
<dbReference type="GO" id="GO:0071949">
    <property type="term" value="F:FAD binding"/>
    <property type="evidence" value="ECO:0007669"/>
    <property type="project" value="InterPro"/>
</dbReference>
<feature type="binding site" evidence="14">
    <location>
        <position position="1074"/>
    </location>
    <ligand>
        <name>Mo-molybdopterin</name>
        <dbReference type="ChEBI" id="CHEBI:71302"/>
    </ligand>
    <ligandPart>
        <name>Mo</name>
        <dbReference type="ChEBI" id="CHEBI:28685"/>
    </ligandPart>
</feature>
<feature type="binding site" evidence="13">
    <location>
        <position position="1076"/>
    </location>
    <ligand>
        <name>substrate</name>
    </ligand>
</feature>
<dbReference type="InterPro" id="IPR036884">
    <property type="entry name" value="2Fe-2S-bd_dom_sf"/>
</dbReference>
<dbReference type="FunFam" id="3.10.20.30:FF:000015">
    <property type="entry name" value="Aldehyde oxidase 1"/>
    <property type="match status" value="1"/>
</dbReference>
<dbReference type="InterPro" id="IPR036318">
    <property type="entry name" value="FAD-bd_PCMH-like_sf"/>
</dbReference>
<feature type="binding site" evidence="14">
    <location>
        <position position="58"/>
    </location>
    <ligand>
        <name>[2Fe-2S] cluster</name>
        <dbReference type="ChEBI" id="CHEBI:190135"/>
        <label>1</label>
    </ligand>
</feature>
<evidence type="ECO:0000313" key="18">
    <source>
        <dbReference type="EMBL" id="CDR36883.1"/>
    </source>
</evidence>
<keyword evidence="4" id="KW-0285">Flavoprotein</keyword>
<dbReference type="InterPro" id="IPR002888">
    <property type="entry name" value="2Fe-2S-bd"/>
</dbReference>
<sequence>MPAVPSPTQAFDDEASSKLTFYVNGSRVQLDAAQLDPDLSLLAFLRSQPGLTGTKQGCNEGGCGACTVVIQSVHPRTNELQHLAINACLAPLLILEGKHVITVEGIGNTDNPHPLQERMWKLNGSQCGFCTPGIVMSVYAMLRNAAYKGKLSVEDVELEGALDGNLCRCTGYAPIFQAVKSFCGDYLRPKTTNGYSNASDGTSSPPSLTSSSNSSDSSSPPATPKDEDFVVPFNHGAAGLEEGFETQDTRCCGKPDACAKNVSTDVSLPAPSALENPTAPPIDPVAGGLGRTAPVEPSRQAPDASALVHGPVDSSKPKGCGRADCCQLGGDKKKVETTAPSAAFPQFEFKPYRPSTELIFPPGLRKHPLKPLKFGSSTPYSKTWYRPVSLDQLVELKRAIPDAKLVGGASEVAIEVGIKGSAYPACIYVSDIPELAGVSLPDFDSRAPSLEFGANLSLSDLERVVRDLIAQAAAAQTGALKAVRDQLRYFAGRQIRNAASTGGNIATASPISDLNPVWAATGAKIVCVAPASRPNDGEFELPMDDFFTGYRQTKLPQDGIILRVVLPIPPKNLERDGKFEVVRAYKQAKRKDDDIAIVTACLSARVDVREKKIEDVKIAFGGMAAYTILAKKTQDFLAGKPINAETLDAAVDILASEFDLPYTVPGGMPSYRRTLTLSFLFKFFVEVAKRADVVLDGVREEDVEEVTDSIHRSVSSSTRDNSDPYAQTVVGHQVPHLSGLKHVTGEAVYVDDIPPYANEGQLALVLSTRAHAKLLSVDPSEALEMDGVLSFVDWRDMPSKKANCWGTAAQDEYFFAEDEVTCHGQIIGAIVAKTKLEAQRAARKVKVEYEDLPIILTIEEAVAAKSFFQSYDRRMSRGKPTSTALAESECTLSGTLRMGGQEHFYLETMASLAIPKLESGEMEVIASTQDPTGTQRWVAQATGVPRNRIVAKSKRMGGGFGGKESRTAMLSAICAVAAKKLRRPVRCMLERHEDIKISGQRHPFLVEWKVGFTKEGKLTALDADLYANGGYSLDISGGVADRAIAHADNAYYIPNVDVRAKICKTHTVSNTAYRGFGGPQGMLIAETYIEAIAAHLGLDVDTVREINLYKEGQETQYHQAVVDWHVPRLLQDCKRDSDYEARKKEVERFNQEHRFRKRGLALVPTKFGLAFGVKAMNQGSALVSIYVDGSVLVAHGGTEMGQGLYTKCVQIAAEELKIPLEAVFTSETATNTVVNTVPTAASAGSDLNGYAVLKACQELNERLKPYREKLGPEAPMSALAAAAWGDRISLSATGHHATPNLNYVWNVQEKTGDLFHYFTQGVAAAEVELDLLTGDSTVRRVDIKMDVGRSINPAIDYGQIEGAFTQGMGWSTMEESLWVRNGAIFTTGPGAYKIPGFADTPQVFNVSLLRDAEWPNLGSVHSSKGIGEPPFFLGCSVALALRDALKSARSDAGIPPTDVQEFRYPLTSERLRMAVGDKLAKKAEVKPKEGEEGKGFFVCI</sequence>
<evidence type="ECO:0000259" key="17">
    <source>
        <dbReference type="PROSITE" id="PS51387"/>
    </source>
</evidence>
<dbReference type="EMBL" id="LK052937">
    <property type="protein sequence ID" value="CDR36883.1"/>
    <property type="molecule type" value="Genomic_DNA"/>
</dbReference>
<evidence type="ECO:0000259" key="16">
    <source>
        <dbReference type="PROSITE" id="PS51085"/>
    </source>
</evidence>
<dbReference type="PANTHER" id="PTHR45444:SF3">
    <property type="entry name" value="XANTHINE DEHYDROGENASE"/>
    <property type="match status" value="1"/>
</dbReference>
<keyword evidence="6 14" id="KW-0479">Metal-binding</keyword>
<dbReference type="InterPro" id="IPR036683">
    <property type="entry name" value="CO_DH_flav_C_dom_sf"/>
</dbReference>
<dbReference type="InterPro" id="IPR005107">
    <property type="entry name" value="CO_DH_flav_C"/>
</dbReference>
<dbReference type="InterPro" id="IPR037165">
    <property type="entry name" value="AldOxase/xan_DH_Mopterin-bd_sf"/>
</dbReference>
<keyword evidence="8" id="KW-0560">Oxidoreductase</keyword>
<dbReference type="Pfam" id="PF00941">
    <property type="entry name" value="FAD_binding_5"/>
    <property type="match status" value="1"/>
</dbReference>
<dbReference type="GO" id="GO:0051537">
    <property type="term" value="F:2 iron, 2 sulfur cluster binding"/>
    <property type="evidence" value="ECO:0007669"/>
    <property type="project" value="UniProtKB-KW"/>
</dbReference>
<feature type="binding site" evidence="14">
    <location>
        <position position="169"/>
    </location>
    <ligand>
        <name>[2Fe-2S] cluster</name>
        <dbReference type="ChEBI" id="CHEBI:190135"/>
        <label>2</label>
    </ligand>
</feature>
<dbReference type="PROSITE" id="PS51085">
    <property type="entry name" value="2FE2S_FER_2"/>
    <property type="match status" value="1"/>
</dbReference>
<keyword evidence="9 14" id="KW-0408">Iron</keyword>
<dbReference type="OrthoDB" id="8300278at2759"/>
<feature type="binding site" evidence="13">
    <location>
        <position position="490"/>
    </location>
    <ligand>
        <name>FAD</name>
        <dbReference type="ChEBI" id="CHEBI:57692"/>
    </ligand>
</feature>
<dbReference type="SMART" id="SM01092">
    <property type="entry name" value="CO_deh_flav_C"/>
    <property type="match status" value="1"/>
</dbReference>
<dbReference type="InterPro" id="IPR046867">
    <property type="entry name" value="AldOxase/xan_DH_MoCoBD2"/>
</dbReference>
<dbReference type="InterPro" id="IPR006058">
    <property type="entry name" value="2Fe2S_fd_BS"/>
</dbReference>
<dbReference type="InterPro" id="IPR016166">
    <property type="entry name" value="FAD-bd_PCMH"/>
</dbReference>
<dbReference type="PANTHER" id="PTHR45444">
    <property type="entry name" value="XANTHINE DEHYDROGENASE"/>
    <property type="match status" value="1"/>
</dbReference>
<feature type="domain" description="FAD-binding PCMH-type" evidence="17">
    <location>
        <begin position="377"/>
        <end position="571"/>
    </location>
</feature>
<feature type="binding site" evidence="13">
    <location>
        <begin position="500"/>
        <end position="504"/>
    </location>
    <ligand>
        <name>FAD</name>
        <dbReference type="ChEBI" id="CHEBI:57692"/>
    </ligand>
</feature>
<dbReference type="InterPro" id="IPR008274">
    <property type="entry name" value="AldOxase/xan_DH_MoCoBD1"/>
</dbReference>
<dbReference type="Gene3D" id="3.90.1170.50">
    <property type="entry name" value="Aldehyde oxidase/xanthine dehydrogenase, a/b hammerhead"/>
    <property type="match status" value="1"/>
</dbReference>
<dbReference type="FunFam" id="3.30.465.10:FF:000004">
    <property type="entry name" value="Xanthine dehydrogenase/oxidase"/>
    <property type="match status" value="1"/>
</dbReference>
<feature type="compositionally biased region" description="Low complexity" evidence="15">
    <location>
        <begin position="199"/>
        <end position="220"/>
    </location>
</feature>
<keyword evidence="3 14" id="KW-0500">Molybdenum</keyword>
<accession>A0A061AH29</accession>
<feature type="binding site" evidence="13">
    <location>
        <position position="1042"/>
    </location>
    <ligand>
        <name>substrate</name>
    </ligand>
</feature>
<feature type="binding site" evidence="13">
    <location>
        <begin position="405"/>
        <end position="412"/>
    </location>
    <ligand>
        <name>FAD</name>
        <dbReference type="ChEBI" id="CHEBI:57692"/>
    </ligand>
</feature>
<evidence type="ECO:0000256" key="1">
    <source>
        <dbReference type="ARBA" id="ARBA00001974"/>
    </source>
</evidence>
<dbReference type="FunFam" id="3.30.365.10:FF:000003">
    <property type="entry name" value="Aldehyde oxidase 1"/>
    <property type="match status" value="1"/>
</dbReference>
<comment type="similarity">
    <text evidence="2">Belongs to the xanthine dehydrogenase family.</text>
</comment>
<evidence type="ECO:0000256" key="13">
    <source>
        <dbReference type="PIRSR" id="PIRSR000127-2"/>
    </source>
</evidence>
<feature type="region of interest" description="Disordered" evidence="15">
    <location>
        <begin position="194"/>
        <end position="230"/>
    </location>
</feature>
<evidence type="ECO:0000256" key="6">
    <source>
        <dbReference type="ARBA" id="ARBA00022723"/>
    </source>
</evidence>
<dbReference type="PROSITE" id="PS00559">
    <property type="entry name" value="MOLYBDOPTERIN_EUK"/>
    <property type="match status" value="1"/>
</dbReference>
<comment type="cofactor">
    <cofactor evidence="11">
        <name>[2Fe-2S] cluster</name>
        <dbReference type="ChEBI" id="CHEBI:190135"/>
    </cofactor>
</comment>
<evidence type="ECO:0000256" key="12">
    <source>
        <dbReference type="PIRSR" id="PIRSR000127-1"/>
    </source>
</evidence>
<dbReference type="InterPro" id="IPR016167">
    <property type="entry name" value="FAD-bd_PCMH_sub1"/>
</dbReference>
<dbReference type="Gene3D" id="3.30.43.10">
    <property type="entry name" value="Uridine Diphospho-n-acetylenolpyruvylglucosamine Reductase, domain 2"/>
    <property type="match status" value="1"/>
</dbReference>
<dbReference type="InterPro" id="IPR012675">
    <property type="entry name" value="Beta-grasp_dom_sf"/>
</dbReference>
<feature type="domain" description="2Fe-2S ferredoxin-type" evidence="16">
    <location>
        <begin position="17"/>
        <end position="106"/>
    </location>
</feature>
<dbReference type="Gene3D" id="3.10.20.30">
    <property type="match status" value="1"/>
</dbReference>
<feature type="binding site" evidence="14">
    <location>
        <position position="960"/>
    </location>
    <ligand>
        <name>Mo-molybdopterin</name>
        <dbReference type="ChEBI" id="CHEBI:71302"/>
    </ligand>
    <ligandPart>
        <name>Mo</name>
        <dbReference type="ChEBI" id="CHEBI:28685"/>
    </ligandPart>
</feature>
<evidence type="ECO:0000256" key="3">
    <source>
        <dbReference type="ARBA" id="ARBA00022505"/>
    </source>
</evidence>
<comment type="cofactor">
    <cofactor evidence="14">
        <name>Mo-molybdopterin</name>
        <dbReference type="ChEBI" id="CHEBI:71302"/>
    </cofactor>
    <text evidence="14">Binds 1 Mo-molybdopterin (Mo-MPT) cofactor per subunit.</text>
</comment>
<dbReference type="InterPro" id="IPR002346">
    <property type="entry name" value="Mopterin_DH_FAD-bd"/>
</dbReference>
<gene>
    <name evidence="18" type="ORF">RHTO0S_02e08086g</name>
</gene>
<feature type="region of interest" description="Disordered" evidence="15">
    <location>
        <begin position="289"/>
        <end position="319"/>
    </location>
</feature>
<dbReference type="CDD" id="cd00207">
    <property type="entry name" value="fer2"/>
    <property type="match status" value="1"/>
</dbReference>
<keyword evidence="7 13" id="KW-0274">FAD</keyword>
<feature type="binding site" evidence="14">
    <location>
        <position position="130"/>
    </location>
    <ligand>
        <name>[2Fe-2S] cluster</name>
        <dbReference type="ChEBI" id="CHEBI:190135"/>
        <label>2</label>
    </ligand>
</feature>
<dbReference type="Gene3D" id="1.10.150.120">
    <property type="entry name" value="[2Fe-2S]-binding domain"/>
    <property type="match status" value="1"/>
</dbReference>
<comment type="cofactor">
    <cofactor evidence="1 13">
        <name>FAD</name>
        <dbReference type="ChEBI" id="CHEBI:57692"/>
    </cofactor>
</comment>
<dbReference type="InterPro" id="IPR000674">
    <property type="entry name" value="Ald_Oxase/Xan_DH_a/b"/>
</dbReference>
<dbReference type="InterPro" id="IPR022407">
    <property type="entry name" value="OxRdtase_Mopterin_BS"/>
</dbReference>
<feature type="active site" description="Proton acceptor" evidence="12">
    <location>
        <position position="1428"/>
    </location>
</feature>
<keyword evidence="5 14" id="KW-0001">2Fe-2S</keyword>
<evidence type="ECO:0000256" key="15">
    <source>
        <dbReference type="SAM" id="MobiDB-lite"/>
    </source>
</evidence>
<dbReference type="GO" id="GO:0043546">
    <property type="term" value="F:molybdopterin cofactor binding"/>
    <property type="evidence" value="ECO:0007669"/>
    <property type="project" value="InterPro"/>
</dbReference>
<proteinExistence type="inferred from homology"/>
<evidence type="ECO:0000256" key="9">
    <source>
        <dbReference type="ARBA" id="ARBA00023004"/>
    </source>
</evidence>
<evidence type="ECO:0000256" key="10">
    <source>
        <dbReference type="ARBA" id="ARBA00023014"/>
    </source>
</evidence>
<comment type="cofactor">
    <cofactor evidence="14">
        <name>[2Fe-2S] cluster</name>
        <dbReference type="ChEBI" id="CHEBI:190135"/>
    </cofactor>
    <text evidence="14">Binds 2 [2Fe-2S] clusters.</text>
</comment>
<dbReference type="Gene3D" id="3.30.465.10">
    <property type="match status" value="1"/>
</dbReference>
<feature type="binding site" evidence="14">
    <location>
        <position position="1241"/>
    </location>
    <ligand>
        <name>Mo-molybdopterin</name>
        <dbReference type="ChEBI" id="CHEBI:71302"/>
    </ligand>
    <ligandPart>
        <name>Mo</name>
        <dbReference type="ChEBI" id="CHEBI:28685"/>
    </ligandPart>
</feature>
<dbReference type="Pfam" id="PF03450">
    <property type="entry name" value="CO_deh_flav_C"/>
    <property type="match status" value="1"/>
</dbReference>